<dbReference type="RefSeq" id="WP_164430820.1">
    <property type="nucleotide sequence ID" value="NZ_JAAIKT010000034.1"/>
</dbReference>
<dbReference type="Pfam" id="PF00296">
    <property type="entry name" value="Bac_luciferase"/>
    <property type="match status" value="1"/>
</dbReference>
<dbReference type="GO" id="GO:0046306">
    <property type="term" value="P:alkanesulfonate catabolic process"/>
    <property type="evidence" value="ECO:0007669"/>
    <property type="project" value="TreeGrafter"/>
</dbReference>
<evidence type="ECO:0000256" key="5">
    <source>
        <dbReference type="SAM" id="MobiDB-lite"/>
    </source>
</evidence>
<dbReference type="PANTHER" id="PTHR42847:SF4">
    <property type="entry name" value="ALKANESULFONATE MONOOXYGENASE-RELATED"/>
    <property type="match status" value="1"/>
</dbReference>
<dbReference type="EMBL" id="JAAIKT010000034">
    <property type="protein sequence ID" value="NEW73651.1"/>
    <property type="molecule type" value="Genomic_DNA"/>
</dbReference>
<dbReference type="SUPFAM" id="SSF51679">
    <property type="entry name" value="Bacterial luciferase-like"/>
    <property type="match status" value="1"/>
</dbReference>
<dbReference type="InterPro" id="IPR036661">
    <property type="entry name" value="Luciferase-like_sf"/>
</dbReference>
<keyword evidence="2" id="KW-0288">FMN</keyword>
<dbReference type="InterPro" id="IPR011251">
    <property type="entry name" value="Luciferase-like_dom"/>
</dbReference>
<evidence type="ECO:0000256" key="2">
    <source>
        <dbReference type="ARBA" id="ARBA00022643"/>
    </source>
</evidence>
<dbReference type="InterPro" id="IPR050172">
    <property type="entry name" value="SsuD_RutA_monooxygenase"/>
</dbReference>
<keyword evidence="3" id="KW-0560">Oxidoreductase</keyword>
<evidence type="ECO:0000256" key="4">
    <source>
        <dbReference type="ARBA" id="ARBA00023033"/>
    </source>
</evidence>
<proteinExistence type="predicted"/>
<evidence type="ECO:0000256" key="1">
    <source>
        <dbReference type="ARBA" id="ARBA00022630"/>
    </source>
</evidence>
<dbReference type="PANTHER" id="PTHR42847">
    <property type="entry name" value="ALKANESULFONATE MONOOXYGENASE"/>
    <property type="match status" value="1"/>
</dbReference>
<dbReference type="GO" id="GO:0008726">
    <property type="term" value="F:alkanesulfonate monooxygenase activity"/>
    <property type="evidence" value="ECO:0007669"/>
    <property type="project" value="TreeGrafter"/>
</dbReference>
<protein>
    <submittedName>
        <fullName evidence="7">LLM class flavin-dependent oxidoreductase</fullName>
    </submittedName>
</protein>
<organism evidence="7 8">
    <name type="scientific">Streptomyces rhizosphaericus</name>
    <dbReference type="NCBI Taxonomy" id="114699"/>
    <lineage>
        <taxon>Bacteria</taxon>
        <taxon>Bacillati</taxon>
        <taxon>Actinomycetota</taxon>
        <taxon>Actinomycetes</taxon>
        <taxon>Kitasatosporales</taxon>
        <taxon>Streptomycetaceae</taxon>
        <taxon>Streptomyces</taxon>
        <taxon>Streptomyces violaceusniger group</taxon>
    </lineage>
</organism>
<reference evidence="7" key="1">
    <citation type="submission" date="2020-02" db="EMBL/GenBank/DDBJ databases">
        <title>A new Streptomyces sp. for controlling soil-borne diseases.</title>
        <authorList>
            <person name="Li X."/>
            <person name="Tian Y."/>
            <person name="Gao K."/>
        </authorList>
    </citation>
    <scope>NUCLEOTIDE SEQUENCE [LARGE SCALE GENOMIC DNA]</scope>
    <source>
        <strain evidence="7">0250</strain>
    </source>
</reference>
<keyword evidence="4" id="KW-0503">Monooxygenase</keyword>
<keyword evidence="8" id="KW-1185">Reference proteome</keyword>
<feature type="compositionally biased region" description="Basic and acidic residues" evidence="5">
    <location>
        <begin position="297"/>
        <end position="319"/>
    </location>
</feature>
<evidence type="ECO:0000313" key="8">
    <source>
        <dbReference type="Proteomes" id="UP000476310"/>
    </source>
</evidence>
<sequence>MEIGVGLPGHVTGVEERTLVTWARRAEERGFASLIASDRLAWSTPEPLITLAAAAGATERIRLVTSVLLAPLHTNPALFAKAAATLDRIAGAGRLHLGLAPGAREDDYRASHLDFSTRGRALDTLVERVTAIWRGEEEVGPAPVTPGGPPLWFGGASQATLRRIVSHGTGWIAGTGGDIDEFITFATRLHSRWKEAGRQGRPRTRATAMFALGGHAHRSLARAVNDYYAFAGPDYVRTVIDTAATTADMIHASVTAHEAAGLDELVFVGNDTDPKQIDLLADILGDKLTSPNSTTRAPDRSHRRSQDAERVEPLHRPLP</sequence>
<name>A0A6G4AM06_9ACTN</name>
<feature type="domain" description="Luciferase-like" evidence="6">
    <location>
        <begin position="2"/>
        <end position="228"/>
    </location>
</feature>
<accession>A0A6G4AM06</accession>
<evidence type="ECO:0000313" key="7">
    <source>
        <dbReference type="EMBL" id="NEW73651.1"/>
    </source>
</evidence>
<dbReference type="Gene3D" id="3.20.20.30">
    <property type="entry name" value="Luciferase-like domain"/>
    <property type="match status" value="1"/>
</dbReference>
<gene>
    <name evidence="7" type="ORF">G4H13_25590</name>
</gene>
<evidence type="ECO:0000259" key="6">
    <source>
        <dbReference type="Pfam" id="PF00296"/>
    </source>
</evidence>
<evidence type="ECO:0000256" key="3">
    <source>
        <dbReference type="ARBA" id="ARBA00023002"/>
    </source>
</evidence>
<dbReference type="Proteomes" id="UP000476310">
    <property type="component" value="Unassembled WGS sequence"/>
</dbReference>
<comment type="caution">
    <text evidence="7">The sequence shown here is derived from an EMBL/GenBank/DDBJ whole genome shotgun (WGS) entry which is preliminary data.</text>
</comment>
<keyword evidence="1" id="KW-0285">Flavoprotein</keyword>
<dbReference type="AlphaFoldDB" id="A0A6G4AM06"/>
<feature type="region of interest" description="Disordered" evidence="5">
    <location>
        <begin position="287"/>
        <end position="319"/>
    </location>
</feature>